<dbReference type="InterPro" id="IPR020635">
    <property type="entry name" value="Tyr_kinase_cat_dom"/>
</dbReference>
<dbReference type="InterPro" id="IPR008266">
    <property type="entry name" value="Tyr_kinase_AS"/>
</dbReference>
<feature type="domain" description="Protein kinase" evidence="4">
    <location>
        <begin position="36"/>
        <end position="298"/>
    </location>
</feature>
<keyword evidence="3" id="KW-0479">Metal-binding</keyword>
<evidence type="ECO:0000256" key="3">
    <source>
        <dbReference type="PIRSR" id="PIRSR000615-3"/>
    </source>
</evidence>
<dbReference type="InterPro" id="IPR050122">
    <property type="entry name" value="RTK"/>
</dbReference>
<dbReference type="InterPro" id="IPR001245">
    <property type="entry name" value="Ser-Thr/Tyr_kinase_cat_dom"/>
</dbReference>
<name>A0A915D647_9BILA</name>
<dbReference type="GO" id="GO:0043235">
    <property type="term" value="C:receptor complex"/>
    <property type="evidence" value="ECO:0007669"/>
    <property type="project" value="TreeGrafter"/>
</dbReference>
<dbReference type="Pfam" id="PF07714">
    <property type="entry name" value="PK_Tyr_Ser-Thr"/>
    <property type="match status" value="1"/>
</dbReference>
<dbReference type="InterPro" id="IPR000719">
    <property type="entry name" value="Prot_kinase_dom"/>
</dbReference>
<evidence type="ECO:0000313" key="6">
    <source>
        <dbReference type="WBParaSite" id="jg158"/>
    </source>
</evidence>
<proteinExistence type="predicted"/>
<feature type="active site" description="Proton acceptor" evidence="1">
    <location>
        <position position="164"/>
    </location>
</feature>
<dbReference type="PANTHER" id="PTHR24416:SF488">
    <property type="entry name" value="PROTEIN KINASE DOMAIN-CONTAINING PROTEIN"/>
    <property type="match status" value="1"/>
</dbReference>
<reference evidence="6" key="1">
    <citation type="submission" date="2022-11" db="UniProtKB">
        <authorList>
            <consortium name="WormBaseParasite"/>
        </authorList>
    </citation>
    <scope>IDENTIFICATION</scope>
</reference>
<dbReference type="GO" id="GO:0005886">
    <property type="term" value="C:plasma membrane"/>
    <property type="evidence" value="ECO:0007669"/>
    <property type="project" value="TreeGrafter"/>
</dbReference>
<dbReference type="GO" id="GO:0046872">
    <property type="term" value="F:metal ion binding"/>
    <property type="evidence" value="ECO:0007669"/>
    <property type="project" value="UniProtKB-KW"/>
</dbReference>
<protein>
    <submittedName>
        <fullName evidence="6">Protein kinase domain-containing protein</fullName>
    </submittedName>
</protein>
<dbReference type="PIRSF" id="PIRSF000615">
    <property type="entry name" value="TyrPK_CSF1-R"/>
    <property type="match status" value="1"/>
</dbReference>
<dbReference type="AlphaFoldDB" id="A0A915D647"/>
<evidence type="ECO:0000256" key="1">
    <source>
        <dbReference type="PIRSR" id="PIRSR000615-1"/>
    </source>
</evidence>
<dbReference type="PROSITE" id="PS50011">
    <property type="entry name" value="PROTEIN_KINASE_DOM"/>
    <property type="match status" value="1"/>
</dbReference>
<dbReference type="SUPFAM" id="SSF56112">
    <property type="entry name" value="Protein kinase-like (PK-like)"/>
    <property type="match status" value="1"/>
</dbReference>
<dbReference type="Proteomes" id="UP000887574">
    <property type="component" value="Unplaced"/>
</dbReference>
<dbReference type="PRINTS" id="PR00109">
    <property type="entry name" value="TYRKINASE"/>
</dbReference>
<keyword evidence="2" id="KW-0067">ATP-binding</keyword>
<feature type="binding site" evidence="2">
    <location>
        <position position="168"/>
    </location>
    <ligand>
        <name>ATP</name>
        <dbReference type="ChEBI" id="CHEBI:30616"/>
    </ligand>
</feature>
<keyword evidence="2" id="KW-0547">Nucleotide-binding</keyword>
<dbReference type="SMART" id="SM00219">
    <property type="entry name" value="TyrKc"/>
    <property type="match status" value="1"/>
</dbReference>
<dbReference type="PROSITE" id="PS00109">
    <property type="entry name" value="PROTEIN_KINASE_TYR"/>
    <property type="match status" value="1"/>
</dbReference>
<dbReference type="GO" id="GO:0004714">
    <property type="term" value="F:transmembrane receptor protein tyrosine kinase activity"/>
    <property type="evidence" value="ECO:0007669"/>
    <property type="project" value="TreeGrafter"/>
</dbReference>
<feature type="binding site" evidence="3">
    <location>
        <position position="169"/>
    </location>
    <ligand>
        <name>Mg(2+)</name>
        <dbReference type="ChEBI" id="CHEBI:18420"/>
    </ligand>
</feature>
<sequence length="336" mass="39271">MMKLEGFRVHHEKEKPPCQEECRITDFWELSWDKLLIKSEKLGSGAYGQVFRGTFYGKPPSFEHVYQNRPNSLIFGLDNCEVAVKMLPRYASDNARKEFMFEIEIMKSLGYNENIANMLEFKEEVDLVESIDDKMAFTKDFLLFAWQISDGMRFINNKGIIHRDLAARNILIDAERNAKICDFGLCITINNRVLPTFEAHKVNSKVSTSGRLPIKWLALECFQRQEFSTKTDVWSFGILLYELYSFGGQPYEDIEPSCLQAHLEQGNRLYQLMQKCWFEDPDDRPSFQELLTLFTVFLERATEGYGYLSLLKTNAEHYSKLDKLALAREFHHNLDR</sequence>
<evidence type="ECO:0000256" key="2">
    <source>
        <dbReference type="PIRSR" id="PIRSR000615-2"/>
    </source>
</evidence>
<dbReference type="CDD" id="cd00192">
    <property type="entry name" value="PTKc"/>
    <property type="match status" value="1"/>
</dbReference>
<keyword evidence="5" id="KW-1185">Reference proteome</keyword>
<keyword evidence="3" id="KW-0460">Magnesium</keyword>
<evidence type="ECO:0000313" key="5">
    <source>
        <dbReference type="Proteomes" id="UP000887574"/>
    </source>
</evidence>
<dbReference type="GO" id="GO:0007169">
    <property type="term" value="P:cell surface receptor protein tyrosine kinase signaling pathway"/>
    <property type="evidence" value="ECO:0007669"/>
    <property type="project" value="TreeGrafter"/>
</dbReference>
<evidence type="ECO:0000259" key="4">
    <source>
        <dbReference type="PROSITE" id="PS50011"/>
    </source>
</evidence>
<dbReference type="PANTHER" id="PTHR24416">
    <property type="entry name" value="TYROSINE-PROTEIN KINASE RECEPTOR"/>
    <property type="match status" value="1"/>
</dbReference>
<dbReference type="Gene3D" id="3.30.200.20">
    <property type="entry name" value="Phosphorylase Kinase, domain 1"/>
    <property type="match status" value="1"/>
</dbReference>
<organism evidence="5 6">
    <name type="scientific">Ditylenchus dipsaci</name>
    <dbReference type="NCBI Taxonomy" id="166011"/>
    <lineage>
        <taxon>Eukaryota</taxon>
        <taxon>Metazoa</taxon>
        <taxon>Ecdysozoa</taxon>
        <taxon>Nematoda</taxon>
        <taxon>Chromadorea</taxon>
        <taxon>Rhabditida</taxon>
        <taxon>Tylenchina</taxon>
        <taxon>Tylenchomorpha</taxon>
        <taxon>Sphaerularioidea</taxon>
        <taxon>Anguinidae</taxon>
        <taxon>Anguininae</taxon>
        <taxon>Ditylenchus</taxon>
    </lineage>
</organism>
<accession>A0A915D647</accession>
<feature type="binding site" evidence="3">
    <location>
        <position position="182"/>
    </location>
    <ligand>
        <name>Mg(2+)</name>
        <dbReference type="ChEBI" id="CHEBI:18420"/>
    </ligand>
</feature>
<dbReference type="Gene3D" id="1.10.510.10">
    <property type="entry name" value="Transferase(Phosphotransferase) domain 1"/>
    <property type="match status" value="1"/>
</dbReference>
<dbReference type="InterPro" id="IPR011009">
    <property type="entry name" value="Kinase-like_dom_sf"/>
</dbReference>
<dbReference type="WBParaSite" id="jg158">
    <property type="protein sequence ID" value="jg158"/>
    <property type="gene ID" value="jg158"/>
</dbReference>
<dbReference type="GO" id="GO:0005524">
    <property type="term" value="F:ATP binding"/>
    <property type="evidence" value="ECO:0007669"/>
    <property type="project" value="UniProtKB-KW"/>
</dbReference>